<keyword evidence="2" id="KW-0808">Transferase</keyword>
<dbReference type="InterPro" id="IPR017582">
    <property type="entry name" value="SelU"/>
</dbReference>
<dbReference type="SUPFAM" id="SSF52821">
    <property type="entry name" value="Rhodanese/Cell cycle control phosphatase"/>
    <property type="match status" value="1"/>
</dbReference>
<dbReference type="PROSITE" id="PS50206">
    <property type="entry name" value="RHODANESE_3"/>
    <property type="match status" value="1"/>
</dbReference>
<dbReference type="InterPro" id="IPR001763">
    <property type="entry name" value="Rhodanese-like_dom"/>
</dbReference>
<reference evidence="2 3" key="1">
    <citation type="submission" date="2018-06" db="EMBL/GenBank/DDBJ databases">
        <authorList>
            <consortium name="Pathogen Informatics"/>
            <person name="Doyle S."/>
        </authorList>
    </citation>
    <scope>NUCLEOTIDE SEQUENCE [LARGE SCALE GENOMIC DNA]</scope>
    <source>
        <strain evidence="2 3">NCTC12961</strain>
    </source>
</reference>
<dbReference type="EMBL" id="LS483469">
    <property type="protein sequence ID" value="SQI41686.1"/>
    <property type="molecule type" value="Genomic_DNA"/>
</dbReference>
<proteinExistence type="predicted"/>
<dbReference type="Gene3D" id="3.40.250.10">
    <property type="entry name" value="Rhodanese-like domain"/>
    <property type="match status" value="1"/>
</dbReference>
<evidence type="ECO:0000313" key="2">
    <source>
        <dbReference type="EMBL" id="SQI41686.1"/>
    </source>
</evidence>
<dbReference type="EC" id="2.9.1.-" evidence="2"/>
<accession>A0A2X4UPC3</accession>
<gene>
    <name evidence="2" type="primary">selU_2</name>
    <name evidence="2" type="ORF">NCTC12961_03364</name>
</gene>
<dbReference type="InterPro" id="IPR036873">
    <property type="entry name" value="Rhodanese-like_dom_sf"/>
</dbReference>
<dbReference type="GO" id="GO:0002098">
    <property type="term" value="P:tRNA wobble uridine modification"/>
    <property type="evidence" value="ECO:0007669"/>
    <property type="project" value="InterPro"/>
</dbReference>
<dbReference type="GO" id="GO:0043828">
    <property type="term" value="F:tRNA 2-selenouridine synthase activity"/>
    <property type="evidence" value="ECO:0007669"/>
    <property type="project" value="InterPro"/>
</dbReference>
<evidence type="ECO:0000313" key="3">
    <source>
        <dbReference type="Proteomes" id="UP000248897"/>
    </source>
</evidence>
<protein>
    <submittedName>
        <fullName evidence="2">tRNA 2-selenouridine synthase</fullName>
        <ecNumber evidence="2">2.9.1.-</ecNumber>
    </submittedName>
</protein>
<organism evidence="2 3">
    <name type="scientific">Serratia plymuthica</name>
    <dbReference type="NCBI Taxonomy" id="82996"/>
    <lineage>
        <taxon>Bacteria</taxon>
        <taxon>Pseudomonadati</taxon>
        <taxon>Pseudomonadota</taxon>
        <taxon>Gammaproteobacteria</taxon>
        <taxon>Enterobacterales</taxon>
        <taxon>Yersiniaceae</taxon>
        <taxon>Serratia</taxon>
    </lineage>
</organism>
<feature type="domain" description="Rhodanese" evidence="1">
    <location>
        <begin position="5"/>
        <end position="48"/>
    </location>
</feature>
<dbReference type="Proteomes" id="UP000248897">
    <property type="component" value="Chromosome 1"/>
</dbReference>
<sequence>MAGRYIYCFRGGLRSQLVQQWLREAGVAYPRISGGYKALRHFLLDTLEQSAKLPMVLVGGTPAAVKPCWSTSWQRVSIWKAQRAIAVHLLAERWWRRARRLILRIVWLCYC</sequence>
<dbReference type="PANTHER" id="PTHR30401">
    <property type="entry name" value="TRNA 2-SELENOURIDINE SYNTHASE"/>
    <property type="match status" value="1"/>
</dbReference>
<dbReference type="PANTHER" id="PTHR30401:SF0">
    <property type="entry name" value="TRNA 2-SELENOURIDINE SYNTHASE"/>
    <property type="match status" value="1"/>
</dbReference>
<dbReference type="AlphaFoldDB" id="A0A2X4UPC3"/>
<name>A0A2X4UPC3_SERPL</name>
<evidence type="ECO:0000259" key="1">
    <source>
        <dbReference type="PROSITE" id="PS50206"/>
    </source>
</evidence>